<gene>
    <name evidence="1" type="ordered locus">Igni_0923</name>
</gene>
<dbReference type="Proteomes" id="UP000000262">
    <property type="component" value="Chromosome"/>
</dbReference>
<dbReference type="KEGG" id="iho:Igni_0923"/>
<organism evidence="1 2">
    <name type="scientific">Ignicoccus hospitalis (strain KIN4/I / DSM 18386 / JCM 14125)</name>
    <dbReference type="NCBI Taxonomy" id="453591"/>
    <lineage>
        <taxon>Archaea</taxon>
        <taxon>Thermoproteota</taxon>
        <taxon>Thermoprotei</taxon>
        <taxon>Desulfurococcales</taxon>
        <taxon>Desulfurococcaceae</taxon>
        <taxon>Ignicoccus</taxon>
    </lineage>
</organism>
<reference evidence="1 2" key="1">
    <citation type="journal article" date="2008" name="Genome Biol.">
        <title>A genomic analysis of the archaeal system Ignicoccus hospitalis-Nanoarchaeum equitans.</title>
        <authorList>
            <person name="Podar M."/>
            <person name="Anderson I."/>
            <person name="Makarova K.S."/>
            <person name="Elkins J.G."/>
            <person name="Ivanova N."/>
            <person name="Wall M.A."/>
            <person name="Lykidis A."/>
            <person name="Mavromatis K."/>
            <person name="Sun H."/>
            <person name="Hudson M.E."/>
            <person name="Chen W."/>
            <person name="Deciu C."/>
            <person name="Hutchison D."/>
            <person name="Eads J.R."/>
            <person name="Anderson A."/>
            <person name="Fernandes F."/>
            <person name="Szeto E."/>
            <person name="Lapidus A."/>
            <person name="Kyrpides N.C."/>
            <person name="Saier M.H.Jr."/>
            <person name="Richardson P.M."/>
            <person name="Rachel R."/>
            <person name="Huber H."/>
            <person name="Eisen J.A."/>
            <person name="Koonin E.V."/>
            <person name="Keller M."/>
            <person name="Stetter K.O."/>
        </authorList>
    </citation>
    <scope>NUCLEOTIDE SEQUENCE [LARGE SCALE GENOMIC DNA]</scope>
    <source>
        <strain evidence="2">KIN4/I / DSM 18386 / JCM 14125</strain>
    </source>
</reference>
<dbReference type="InterPro" id="IPR018693">
    <property type="entry name" value="DUF2192"/>
</dbReference>
<dbReference type="PhylomeDB" id="A8AB01"/>
<protein>
    <submittedName>
        <fullName evidence="1">Uncharacterized protein-like protein</fullName>
    </submittedName>
</protein>
<proteinExistence type="predicted"/>
<dbReference type="GeneID" id="5562544"/>
<dbReference type="EMBL" id="CP000816">
    <property type="protein sequence ID" value="ABU82103.1"/>
    <property type="molecule type" value="Genomic_DNA"/>
</dbReference>
<dbReference type="STRING" id="453591.Igni_0923"/>
<dbReference type="HOGENOM" id="CLU_093718_0_0_2"/>
<name>A8AB01_IGNH4</name>
<dbReference type="RefSeq" id="WP_012123067.1">
    <property type="nucleotide sequence ID" value="NC_009776.1"/>
</dbReference>
<evidence type="ECO:0000313" key="1">
    <source>
        <dbReference type="EMBL" id="ABU82103.1"/>
    </source>
</evidence>
<dbReference type="eggNOG" id="arCOG04166">
    <property type="taxonomic scope" value="Archaea"/>
</dbReference>
<dbReference type="Pfam" id="PF09958">
    <property type="entry name" value="DUF2192"/>
    <property type="match status" value="1"/>
</dbReference>
<sequence>MVHRKRVEVVTDLIAEALEEGWDRERLKKEMYKRYEEHGISPLRGIALPPDILDKELATVYVISKYGLGLDEELRDLLEFERKLERAAEAILEKGKDAREQVTSELGPIDSNLLSRIFRVVFTSVVLGFKDEEELIRLLHRALETFPDMENTIRKYARFYVAFRVAEAIAKGEVRSRMEKEALKQSLALRVGLPKVIPDDNYIYKIAKEVFKIPEERLRKVLKVKEG</sequence>
<evidence type="ECO:0000313" key="2">
    <source>
        <dbReference type="Proteomes" id="UP000000262"/>
    </source>
</evidence>
<accession>A8AB01</accession>
<dbReference type="AlphaFoldDB" id="A8AB01"/>
<keyword evidence="2" id="KW-1185">Reference proteome</keyword>